<comment type="similarity">
    <text evidence="1">Belongs to the NDRG family.</text>
</comment>
<reference evidence="3" key="1">
    <citation type="journal article" date="2020" name="bioRxiv">
        <title>Chromosome-level reference genome of the European wasp spider Argiope bruennichi: a resource for studies on range expansion and evolutionary adaptation.</title>
        <authorList>
            <person name="Sheffer M.M."/>
            <person name="Hoppe A."/>
            <person name="Krehenwinkel H."/>
            <person name="Uhl G."/>
            <person name="Kuss A.W."/>
            <person name="Jensen L."/>
            <person name="Jensen C."/>
            <person name="Gillespie R.G."/>
            <person name="Hoff K.J."/>
            <person name="Prost S."/>
        </authorList>
    </citation>
    <scope>NUCLEOTIDE SEQUENCE</scope>
</reference>
<keyword evidence="4" id="KW-1185">Reference proteome</keyword>
<sequence length="454" mass="51280">MAEADETCAVTHTDEKLYELDTPRSGKIKVHVQGDLDNAEKKAVFLTVHDIGNNHSNFWTFVTHPSMTEIKQRSVFLHVDIPGQDDHADDLPADFVYPTIQTLGEDLVSILDQLKVKLVVGFGEGAGANILVRFTLAHADRVLGLILIHCVATAVGMMEYFKDRYMNWKLTRDGVDQTTEQFLVMHKFGAQLDNVENKDALIQEYTEKLKRRINPRNLRRYVEAYMNRKDIMSLVESQLRSMDVLLVSGSKATHAQSVLHMYMKMDKQKTSFLKVDQVGDVLAEAPEKLAQSLHLFVKGLGFLTSVTLPGVERQKTHQGGGIAHKSLGAVGRRRTLSMEDYDSPRQRGTSPKAKAQNAEKSKERAAEKPKERAAEKPKERAAEKPKERAAEKPKERATEKPKECAEESRKTKTRRSLKTKTRKSQKAKTRKIQKTKSNFALWNVKLDSLCSPCL</sequence>
<comment type="caution">
    <text evidence="3">The sequence shown here is derived from an EMBL/GenBank/DDBJ whole genome shotgun (WGS) entry which is preliminary data.</text>
</comment>
<dbReference type="Pfam" id="PF03096">
    <property type="entry name" value="Ndr"/>
    <property type="match status" value="1"/>
</dbReference>
<protein>
    <submittedName>
        <fullName evidence="3">Uncharacterized protein</fullName>
    </submittedName>
</protein>
<dbReference type="Proteomes" id="UP000807504">
    <property type="component" value="Unassembled WGS sequence"/>
</dbReference>
<dbReference type="AlphaFoldDB" id="A0A8T0F5H9"/>
<dbReference type="SUPFAM" id="SSF53474">
    <property type="entry name" value="alpha/beta-Hydrolases"/>
    <property type="match status" value="1"/>
</dbReference>
<dbReference type="EMBL" id="JABXBU010000030">
    <property type="protein sequence ID" value="KAF8784659.1"/>
    <property type="molecule type" value="Genomic_DNA"/>
</dbReference>
<dbReference type="InterPro" id="IPR004142">
    <property type="entry name" value="NDRG"/>
</dbReference>
<evidence type="ECO:0000313" key="3">
    <source>
        <dbReference type="EMBL" id="KAF8784659.1"/>
    </source>
</evidence>
<name>A0A8T0F5H9_ARGBR</name>
<organism evidence="3 4">
    <name type="scientific">Argiope bruennichi</name>
    <name type="common">Wasp spider</name>
    <name type="synonym">Aranea bruennichi</name>
    <dbReference type="NCBI Taxonomy" id="94029"/>
    <lineage>
        <taxon>Eukaryota</taxon>
        <taxon>Metazoa</taxon>
        <taxon>Ecdysozoa</taxon>
        <taxon>Arthropoda</taxon>
        <taxon>Chelicerata</taxon>
        <taxon>Arachnida</taxon>
        <taxon>Araneae</taxon>
        <taxon>Araneomorphae</taxon>
        <taxon>Entelegynae</taxon>
        <taxon>Araneoidea</taxon>
        <taxon>Araneidae</taxon>
        <taxon>Argiope</taxon>
    </lineage>
</organism>
<evidence type="ECO:0000256" key="1">
    <source>
        <dbReference type="ARBA" id="ARBA00005598"/>
    </source>
</evidence>
<reference evidence="3" key="2">
    <citation type="submission" date="2020-06" db="EMBL/GenBank/DDBJ databases">
        <authorList>
            <person name="Sheffer M."/>
        </authorList>
    </citation>
    <scope>NUCLEOTIDE SEQUENCE</scope>
</reference>
<evidence type="ECO:0000313" key="4">
    <source>
        <dbReference type="Proteomes" id="UP000807504"/>
    </source>
</evidence>
<feature type="compositionally biased region" description="Basic and acidic residues" evidence="2">
    <location>
        <begin position="357"/>
        <end position="410"/>
    </location>
</feature>
<accession>A0A8T0F5H9</accession>
<dbReference type="InterPro" id="IPR029058">
    <property type="entry name" value="AB_hydrolase_fold"/>
</dbReference>
<dbReference type="PANTHER" id="PTHR11034">
    <property type="entry name" value="N-MYC DOWNSTREAM REGULATED"/>
    <property type="match status" value="1"/>
</dbReference>
<feature type="region of interest" description="Disordered" evidence="2">
    <location>
        <begin position="313"/>
        <end position="436"/>
    </location>
</feature>
<dbReference type="Gene3D" id="3.40.50.1820">
    <property type="entry name" value="alpha/beta hydrolase"/>
    <property type="match status" value="1"/>
</dbReference>
<feature type="compositionally biased region" description="Basic residues" evidence="2">
    <location>
        <begin position="411"/>
        <end position="434"/>
    </location>
</feature>
<gene>
    <name evidence="3" type="ORF">HNY73_010309</name>
</gene>
<evidence type="ECO:0000256" key="2">
    <source>
        <dbReference type="SAM" id="MobiDB-lite"/>
    </source>
</evidence>
<proteinExistence type="inferred from homology"/>